<comment type="similarity">
    <text evidence="11">Belongs to the dynactin subunit 4 family.</text>
</comment>
<evidence type="ECO:0000256" key="1">
    <source>
        <dbReference type="ARBA" id="ARBA00004300"/>
    </source>
</evidence>
<dbReference type="Pfam" id="PF05502">
    <property type="entry name" value="Dynactin_p62"/>
    <property type="match status" value="2"/>
</dbReference>
<keyword evidence="9" id="KW-0175">Coiled coil</keyword>
<evidence type="ECO:0000256" key="11">
    <source>
        <dbReference type="ARBA" id="ARBA00034776"/>
    </source>
</evidence>
<keyword evidence="5" id="KW-1017">Isopeptide bond</keyword>
<dbReference type="GO" id="GO:0005869">
    <property type="term" value="C:dynactin complex"/>
    <property type="evidence" value="ECO:0007669"/>
    <property type="project" value="InterPro"/>
</dbReference>
<evidence type="ECO:0000313" key="15">
    <source>
        <dbReference type="Proteomes" id="UP000094112"/>
    </source>
</evidence>
<dbReference type="Proteomes" id="UP000094112">
    <property type="component" value="Unassembled WGS sequence"/>
</dbReference>
<dbReference type="RefSeq" id="XP_019039582.1">
    <property type="nucleotide sequence ID" value="XM_019184140.1"/>
</dbReference>
<keyword evidence="6" id="KW-0597">Phosphoprotein</keyword>
<evidence type="ECO:0000256" key="8">
    <source>
        <dbReference type="ARBA" id="ARBA00022990"/>
    </source>
</evidence>
<name>A0A1E3P4P0_WICAA</name>
<dbReference type="GO" id="GO:0001725">
    <property type="term" value="C:stress fiber"/>
    <property type="evidence" value="ECO:0007669"/>
    <property type="project" value="UniProtKB-SubCell"/>
</dbReference>
<dbReference type="PANTHER" id="PTHR13034:SF2">
    <property type="entry name" value="DYNACTIN SUBUNIT 4"/>
    <property type="match status" value="1"/>
</dbReference>
<gene>
    <name evidence="14" type="ORF">WICANDRAFT_68871</name>
</gene>
<accession>A0A1E3P4P0</accession>
<evidence type="ECO:0000256" key="5">
    <source>
        <dbReference type="ARBA" id="ARBA00022499"/>
    </source>
</evidence>
<keyword evidence="10" id="KW-0206">Cytoskeleton</keyword>
<protein>
    <recommendedName>
        <fullName evidence="12">Dynactin subunit 4</fullName>
    </recommendedName>
</protein>
<evidence type="ECO:0000313" key="14">
    <source>
        <dbReference type="EMBL" id="ODQ60375.1"/>
    </source>
</evidence>
<evidence type="ECO:0000256" key="9">
    <source>
        <dbReference type="ARBA" id="ARBA00023054"/>
    </source>
</evidence>
<evidence type="ECO:0000256" key="4">
    <source>
        <dbReference type="ARBA" id="ARBA00022490"/>
    </source>
</evidence>
<evidence type="ECO:0000256" key="10">
    <source>
        <dbReference type="ARBA" id="ARBA00023212"/>
    </source>
</evidence>
<evidence type="ECO:0000256" key="6">
    <source>
        <dbReference type="ARBA" id="ARBA00022553"/>
    </source>
</evidence>
<keyword evidence="8" id="KW-0007">Acetylation</keyword>
<comment type="subunit">
    <text evidence="13">Subunit of dynactin, a multiprotein complex part of a tripartite complex with dynein and a adapter, such as BICDL1, BICD2 or HOOK3. The dynactin complex is built around ACTR1A/ACTB filament and consists of an actin-related filament composed of a shoulder domain, a pointed end and a barbed end. Its length is defined by its flexible shoulder domain. The soulder is composed of 2 DCTN1 subunits, 4 DCTN2 and 2 DCTN3. The 4 DCNT2 (via N-terminus) bind the ACTR1A filament and act as molecular rulers to determine the length. The pointed end is important for binding dynein-dynactin cargo adapters. Consists of 4 subunits: ACTR10, DCNT4, DCTN5 and DCTN6. The barbed end is composed of a CAPZA1:CAPZB heterodimers, which binds ACTR1A/ACTB filament and dynactin and stabilizes dynactin. Interacts with ATP7B, but not ATP7A, in a copper-dependent manner. Interacts with ANK2; this interaction is required for localization at costameres. Interacts with N4BP2L1.</text>
</comment>
<evidence type="ECO:0000256" key="3">
    <source>
        <dbReference type="ARBA" id="ARBA00004657"/>
    </source>
</evidence>
<comment type="subcellular location">
    <subcellularLocation>
        <location evidence="1">Cytoplasm</location>
        <location evidence="1">Cytoskeleton</location>
        <location evidence="1">Microtubule organizing center</location>
        <location evidence="1">Centrosome</location>
    </subcellularLocation>
    <subcellularLocation>
        <location evidence="2">Cytoplasm</location>
        <location evidence="2">Cytoskeleton</location>
        <location evidence="2">Stress fiber</location>
    </subcellularLocation>
    <subcellularLocation>
        <location evidence="3">Cytoplasm</location>
        <location evidence="3">Myofibril</location>
    </subcellularLocation>
</comment>
<proteinExistence type="inferred from homology"/>
<dbReference type="AlphaFoldDB" id="A0A1E3P4P0"/>
<reference evidence="14 15" key="1">
    <citation type="journal article" date="2016" name="Proc. Natl. Acad. Sci. U.S.A.">
        <title>Comparative genomics of biotechnologically important yeasts.</title>
        <authorList>
            <person name="Riley R."/>
            <person name="Haridas S."/>
            <person name="Wolfe K.H."/>
            <person name="Lopes M.R."/>
            <person name="Hittinger C.T."/>
            <person name="Goeker M."/>
            <person name="Salamov A.A."/>
            <person name="Wisecaver J.H."/>
            <person name="Long T.M."/>
            <person name="Calvey C.H."/>
            <person name="Aerts A.L."/>
            <person name="Barry K.W."/>
            <person name="Choi C."/>
            <person name="Clum A."/>
            <person name="Coughlan A.Y."/>
            <person name="Deshpande S."/>
            <person name="Douglass A.P."/>
            <person name="Hanson S.J."/>
            <person name="Klenk H.-P."/>
            <person name="LaButti K.M."/>
            <person name="Lapidus A."/>
            <person name="Lindquist E.A."/>
            <person name="Lipzen A.M."/>
            <person name="Meier-Kolthoff J.P."/>
            <person name="Ohm R.A."/>
            <person name="Otillar R.P."/>
            <person name="Pangilinan J.L."/>
            <person name="Peng Y."/>
            <person name="Rokas A."/>
            <person name="Rosa C.A."/>
            <person name="Scheuner C."/>
            <person name="Sibirny A.A."/>
            <person name="Slot J.C."/>
            <person name="Stielow J.B."/>
            <person name="Sun H."/>
            <person name="Kurtzman C.P."/>
            <person name="Blackwell M."/>
            <person name="Grigoriev I.V."/>
            <person name="Jeffries T.W."/>
        </authorList>
    </citation>
    <scope>NUCLEOTIDE SEQUENCE [LARGE SCALE GENOMIC DNA]</scope>
    <source>
        <strain evidence="15">ATCC 58044 / CBS 1984 / NCYC 433 / NRRL Y-366-8</strain>
    </source>
</reference>
<dbReference type="OrthoDB" id="283815at2759"/>
<keyword evidence="4" id="KW-0963">Cytoplasm</keyword>
<dbReference type="STRING" id="683960.A0A1E3P4P0"/>
<sequence>MPKVSVFCPCSEPLDFTSQAVIDPAKLQLDSYPHTITDQNTHHLLSYLNFCEYCQSVKCRKCIEPEVVVKYCPKCLLEMKPEYSFCSRNCFDCPLCDGNVSIHQSKHDVRNFKMKCLQCDWQWETGELEKQRALSRVVKSQLNLKNPMQRFSTLETFYLQRKQLLQGELEISKDTALQMSKLKLNDGDLKDIQSFIGRNSIKKFDRDEDLHNVEFLSKQESNSQILTYTQSIKSTIPQRSISSVPPNSTKLKTKISKRCKACRNSLMKPDKEITSVKFYKLSNAIDYLPLLKIHPHPNFKSSPTPSTQYKSLLSFENPLDIPMKLTISTYSITPGSYNHKVHIPNFEFELSGKPENYSTLQNFIKTIPTIELLKDTKLGRIEHMNRNPVNFDYDVVEKGINWCVFPILIEVDDSNGIGHELEIPVFITVKTEFYSTGYWSVLKFGEVE</sequence>
<dbReference type="InterPro" id="IPR008603">
    <property type="entry name" value="DCTN4"/>
</dbReference>
<evidence type="ECO:0000256" key="7">
    <source>
        <dbReference type="ARBA" id="ARBA00022843"/>
    </source>
</evidence>
<keyword evidence="15" id="KW-1185">Reference proteome</keyword>
<evidence type="ECO:0000256" key="12">
    <source>
        <dbReference type="ARBA" id="ARBA00034864"/>
    </source>
</evidence>
<evidence type="ECO:0000256" key="2">
    <source>
        <dbReference type="ARBA" id="ARBA00004529"/>
    </source>
</evidence>
<organism evidence="14 15">
    <name type="scientific">Wickerhamomyces anomalus (strain ATCC 58044 / CBS 1984 / NCYC 433 / NRRL Y-366-8)</name>
    <name type="common">Yeast</name>
    <name type="synonym">Hansenula anomala</name>
    <dbReference type="NCBI Taxonomy" id="683960"/>
    <lineage>
        <taxon>Eukaryota</taxon>
        <taxon>Fungi</taxon>
        <taxon>Dikarya</taxon>
        <taxon>Ascomycota</taxon>
        <taxon>Saccharomycotina</taxon>
        <taxon>Saccharomycetes</taxon>
        <taxon>Phaffomycetales</taxon>
        <taxon>Wickerhamomycetaceae</taxon>
        <taxon>Wickerhamomyces</taxon>
    </lineage>
</organism>
<keyword evidence="7" id="KW-0832">Ubl conjugation</keyword>
<evidence type="ECO:0000256" key="13">
    <source>
        <dbReference type="ARBA" id="ARBA00093507"/>
    </source>
</evidence>
<dbReference type="PANTHER" id="PTHR13034">
    <property type="entry name" value="DYNACTIN P62 SUBUNIT"/>
    <property type="match status" value="1"/>
</dbReference>
<dbReference type="GeneID" id="30201386"/>
<dbReference type="EMBL" id="KV454210">
    <property type="protein sequence ID" value="ODQ60375.1"/>
    <property type="molecule type" value="Genomic_DNA"/>
</dbReference>